<proteinExistence type="predicted"/>
<dbReference type="Proteomes" id="UP001596154">
    <property type="component" value="Unassembled WGS sequence"/>
</dbReference>
<comment type="caution">
    <text evidence="2">The sequence shown here is derived from an EMBL/GenBank/DDBJ whole genome shotgun (WGS) entry which is preliminary data.</text>
</comment>
<dbReference type="RefSeq" id="WP_381026492.1">
    <property type="nucleotide sequence ID" value="NZ_JBHSNY010000009.1"/>
</dbReference>
<dbReference type="Gene3D" id="2.80.10.50">
    <property type="match status" value="2"/>
</dbReference>
<accession>A0ABW0UX98</accession>
<protein>
    <submittedName>
        <fullName evidence="2">RICIN domain-containing protein</fullName>
    </submittedName>
</protein>
<organism evidence="2 3">
    <name type="scientific">Streptomyces bullii</name>
    <dbReference type="NCBI Taxonomy" id="349910"/>
    <lineage>
        <taxon>Bacteria</taxon>
        <taxon>Bacillati</taxon>
        <taxon>Actinomycetota</taxon>
        <taxon>Actinomycetes</taxon>
        <taxon>Kitasatosporales</taxon>
        <taxon>Streptomycetaceae</taxon>
        <taxon>Streptomyces</taxon>
    </lineage>
</organism>
<dbReference type="Pfam" id="PF14200">
    <property type="entry name" value="RicinB_lectin_2"/>
    <property type="match status" value="1"/>
</dbReference>
<dbReference type="InterPro" id="IPR035992">
    <property type="entry name" value="Ricin_B-like_lectins"/>
</dbReference>
<reference evidence="3" key="1">
    <citation type="journal article" date="2019" name="Int. J. Syst. Evol. Microbiol.">
        <title>The Global Catalogue of Microorganisms (GCM) 10K type strain sequencing project: providing services to taxonomists for standard genome sequencing and annotation.</title>
        <authorList>
            <consortium name="The Broad Institute Genomics Platform"/>
            <consortium name="The Broad Institute Genome Sequencing Center for Infectious Disease"/>
            <person name="Wu L."/>
            <person name="Ma J."/>
        </authorList>
    </citation>
    <scope>NUCLEOTIDE SEQUENCE [LARGE SCALE GENOMIC DNA]</scope>
    <source>
        <strain evidence="3">CGMCC 4.7248</strain>
    </source>
</reference>
<feature type="domain" description="Ricin B lectin" evidence="1">
    <location>
        <begin position="95"/>
        <end position="133"/>
    </location>
</feature>
<keyword evidence="3" id="KW-1185">Reference proteome</keyword>
<dbReference type="InterPro" id="IPR000772">
    <property type="entry name" value="Ricin_B_lectin"/>
</dbReference>
<sequence>MVAQPGLLAGRRRGPRAFDAYASTVMKQVPLFEKKNTAPPNTVCALDAFVSISFPATNANYKILNKKSAKAIDVSGTSTSAGANVIQRKRLLQDQHVNSGKLLAVSDSSTTAGAQLVQRTDTNADSQLWQAVNVD</sequence>
<gene>
    <name evidence="2" type="ORF">ACFPZJ_26735</name>
</gene>
<name>A0ABW0UX98_9ACTN</name>
<evidence type="ECO:0000313" key="3">
    <source>
        <dbReference type="Proteomes" id="UP001596154"/>
    </source>
</evidence>
<dbReference type="EMBL" id="JBHSNY010000009">
    <property type="protein sequence ID" value="MFC5637319.1"/>
    <property type="molecule type" value="Genomic_DNA"/>
</dbReference>
<evidence type="ECO:0000313" key="2">
    <source>
        <dbReference type="EMBL" id="MFC5637319.1"/>
    </source>
</evidence>
<dbReference type="SUPFAM" id="SSF50370">
    <property type="entry name" value="Ricin B-like lectins"/>
    <property type="match status" value="1"/>
</dbReference>
<evidence type="ECO:0000259" key="1">
    <source>
        <dbReference type="Pfam" id="PF14200"/>
    </source>
</evidence>